<keyword evidence="2" id="KW-1185">Reference proteome</keyword>
<accession>A0A1V8M4R4</accession>
<reference evidence="1 2" key="1">
    <citation type="submission" date="2015-12" db="EMBL/GenBank/DDBJ databases">
        <authorList>
            <person name="Shamseldin A."/>
            <person name="Moawad H."/>
            <person name="Abd El-Rahim W.M."/>
            <person name="Sadowsky M.J."/>
        </authorList>
    </citation>
    <scope>NUCLEOTIDE SEQUENCE [LARGE SCALE GENOMIC DNA]</scope>
    <source>
        <strain evidence="1 2">WF1</strain>
    </source>
</reference>
<gene>
    <name evidence="1" type="ORF">AU255_01240</name>
</gene>
<dbReference type="EMBL" id="LPUF01000001">
    <property type="protein sequence ID" value="OQK16560.1"/>
    <property type="molecule type" value="Genomic_DNA"/>
</dbReference>
<organism evidence="1 2">
    <name type="scientific">Methyloprofundus sedimenti</name>
    <dbReference type="NCBI Taxonomy" id="1420851"/>
    <lineage>
        <taxon>Bacteria</taxon>
        <taxon>Pseudomonadati</taxon>
        <taxon>Pseudomonadota</taxon>
        <taxon>Gammaproteobacteria</taxon>
        <taxon>Methylococcales</taxon>
        <taxon>Methylococcaceae</taxon>
        <taxon>Methyloprofundus</taxon>
    </lineage>
</organism>
<comment type="caution">
    <text evidence="1">The sequence shown here is derived from an EMBL/GenBank/DDBJ whole genome shotgun (WGS) entry which is preliminary data.</text>
</comment>
<sequence>MMQLVEVVASAGGSNDVARFKVSQSSMSAEQVTAIYPRVSLSEAFVQSGSFVDANSGIGQIFPGFDIQYQDEEK</sequence>
<name>A0A1V8M4R4_9GAMM</name>
<protein>
    <submittedName>
        <fullName evidence="1">Uncharacterized protein</fullName>
    </submittedName>
</protein>
<evidence type="ECO:0000313" key="1">
    <source>
        <dbReference type="EMBL" id="OQK16560.1"/>
    </source>
</evidence>
<evidence type="ECO:0000313" key="2">
    <source>
        <dbReference type="Proteomes" id="UP000191980"/>
    </source>
</evidence>
<dbReference type="Proteomes" id="UP000191980">
    <property type="component" value="Unassembled WGS sequence"/>
</dbReference>
<dbReference type="AlphaFoldDB" id="A0A1V8M4R4"/>
<proteinExistence type="predicted"/>